<feature type="transmembrane region" description="Helical" evidence="1">
    <location>
        <begin position="294"/>
        <end position="317"/>
    </location>
</feature>
<dbReference type="AlphaFoldDB" id="A0A412E999"/>
<dbReference type="Proteomes" id="UP000284161">
    <property type="component" value="Unassembled WGS sequence"/>
</dbReference>
<evidence type="ECO:0000313" key="3">
    <source>
        <dbReference type="EMBL" id="RGR29313.1"/>
    </source>
</evidence>
<feature type="transmembrane region" description="Helical" evidence="1">
    <location>
        <begin position="69"/>
        <end position="86"/>
    </location>
</feature>
<keyword evidence="1" id="KW-0472">Membrane</keyword>
<protein>
    <recommendedName>
        <fullName evidence="2">Acyltransferase 3 domain-containing protein</fullName>
    </recommendedName>
</protein>
<comment type="caution">
    <text evidence="3">The sequence shown here is derived from an EMBL/GenBank/DDBJ whole genome shotgun (WGS) entry which is preliminary data.</text>
</comment>
<proteinExistence type="predicted"/>
<feature type="transmembrane region" description="Helical" evidence="1">
    <location>
        <begin position="112"/>
        <end position="135"/>
    </location>
</feature>
<feature type="transmembrane region" description="Helical" evidence="1">
    <location>
        <begin position="229"/>
        <end position="246"/>
    </location>
</feature>
<feature type="transmembrane region" description="Helical" evidence="1">
    <location>
        <begin position="258"/>
        <end position="282"/>
    </location>
</feature>
<feature type="transmembrane region" description="Helical" evidence="1">
    <location>
        <begin position="32"/>
        <end position="49"/>
    </location>
</feature>
<accession>A0A412E999</accession>
<dbReference type="GO" id="GO:0016747">
    <property type="term" value="F:acyltransferase activity, transferring groups other than amino-acyl groups"/>
    <property type="evidence" value="ECO:0007669"/>
    <property type="project" value="InterPro"/>
</dbReference>
<organism evidence="3 4">
    <name type="scientific">Bacteroides stercoris</name>
    <dbReference type="NCBI Taxonomy" id="46506"/>
    <lineage>
        <taxon>Bacteria</taxon>
        <taxon>Pseudomonadati</taxon>
        <taxon>Bacteroidota</taxon>
        <taxon>Bacteroidia</taxon>
        <taxon>Bacteroidales</taxon>
        <taxon>Bacteroidaceae</taxon>
        <taxon>Bacteroides</taxon>
    </lineage>
</organism>
<feature type="transmembrane region" description="Helical" evidence="1">
    <location>
        <begin position="142"/>
        <end position="158"/>
    </location>
</feature>
<dbReference type="EMBL" id="QRUB01000002">
    <property type="protein sequence ID" value="RGR29313.1"/>
    <property type="molecule type" value="Genomic_DNA"/>
</dbReference>
<evidence type="ECO:0000259" key="2">
    <source>
        <dbReference type="Pfam" id="PF01757"/>
    </source>
</evidence>
<dbReference type="InterPro" id="IPR002656">
    <property type="entry name" value="Acyl_transf_3_dom"/>
</dbReference>
<feature type="domain" description="Acyltransferase 3" evidence="2">
    <location>
        <begin position="6"/>
        <end position="308"/>
    </location>
</feature>
<dbReference type="PANTHER" id="PTHR37312:SF1">
    <property type="entry name" value="MEMBRANE-BOUND ACYLTRANSFERASE YKRP-RELATED"/>
    <property type="match status" value="1"/>
</dbReference>
<reference evidence="3 4" key="1">
    <citation type="submission" date="2018-08" db="EMBL/GenBank/DDBJ databases">
        <title>A genome reference for cultivated species of the human gut microbiota.</title>
        <authorList>
            <person name="Zou Y."/>
            <person name="Xue W."/>
            <person name="Luo G."/>
        </authorList>
    </citation>
    <scope>NUCLEOTIDE SEQUENCE [LARGE SCALE GENOMIC DNA]</scope>
    <source>
        <strain evidence="3 4">AF25-6</strain>
    </source>
</reference>
<dbReference type="Pfam" id="PF01757">
    <property type="entry name" value="Acyl_transf_3"/>
    <property type="match status" value="1"/>
</dbReference>
<evidence type="ECO:0000313" key="4">
    <source>
        <dbReference type="Proteomes" id="UP000284161"/>
    </source>
</evidence>
<keyword evidence="1" id="KW-1133">Transmembrane helix</keyword>
<feature type="transmembrane region" description="Helical" evidence="1">
    <location>
        <begin position="164"/>
        <end position="185"/>
    </location>
</feature>
<name>A0A412E999_BACSE</name>
<dbReference type="InterPro" id="IPR052734">
    <property type="entry name" value="Nod_factor_acetyltransferase"/>
</dbReference>
<feature type="transmembrane region" description="Helical" evidence="1">
    <location>
        <begin position="9"/>
        <end position="26"/>
    </location>
</feature>
<feature type="transmembrane region" description="Helical" evidence="1">
    <location>
        <begin position="197"/>
        <end position="217"/>
    </location>
</feature>
<dbReference type="PANTHER" id="PTHR37312">
    <property type="entry name" value="MEMBRANE-BOUND ACYLTRANSFERASE YKRP-RELATED"/>
    <property type="match status" value="1"/>
</dbReference>
<evidence type="ECO:0000256" key="1">
    <source>
        <dbReference type="SAM" id="Phobius"/>
    </source>
</evidence>
<gene>
    <name evidence="3" type="ORF">DWY58_04645</name>
</gene>
<sequence length="328" mass="37910">MKRNPTIDILRGIAIFLVVFGHISHIGWTKTYIWGFHIPIFFFISGMLFNENKYNSITNFIKSKFKTLIIPYGIFYLTTFTYWLVIERHTRGGVTPASQLIGLFYGTYNLKYMMFNGALWFIPCLFSIELLYYFIAKIKNNTKIFITIILIYIIGFLLRKYTYIAPFGIGAAMIGMIFYGIGHITKNKIKTSYNSKIPIAISIFICGMLQIVLYPFTGADLATLYLKNAYLYVPIALIGIFLYWQLSILIKKNRVIEFLGVNSLVIFAFQEPVYRAIIFIVSKLTHIEIESIRLSFLLCIVTSILTIITILPAIHIWNKKIMPIIKKI</sequence>
<keyword evidence="1" id="KW-0812">Transmembrane</keyword>
<dbReference type="RefSeq" id="WP_117917177.1">
    <property type="nucleotide sequence ID" value="NZ_QRUB01000002.1"/>
</dbReference>